<feature type="transmembrane region" description="Helical" evidence="8">
    <location>
        <begin position="67"/>
        <end position="84"/>
    </location>
</feature>
<feature type="transmembrane region" description="Helical" evidence="8">
    <location>
        <begin position="220"/>
        <end position="238"/>
    </location>
</feature>
<feature type="transmembrane region" description="Helical" evidence="8">
    <location>
        <begin position="244"/>
        <end position="265"/>
    </location>
</feature>
<evidence type="ECO:0000256" key="5">
    <source>
        <dbReference type="ARBA" id="ARBA00022692"/>
    </source>
</evidence>
<evidence type="ECO:0000256" key="8">
    <source>
        <dbReference type="SAM" id="Phobius"/>
    </source>
</evidence>
<feature type="transmembrane region" description="Helical" evidence="8">
    <location>
        <begin position="41"/>
        <end position="61"/>
    </location>
</feature>
<comment type="subcellular location">
    <subcellularLocation>
        <location evidence="1">Cell membrane</location>
        <topology evidence="1">Multi-pass membrane protein</topology>
    </subcellularLocation>
</comment>
<feature type="transmembrane region" description="Helical" evidence="8">
    <location>
        <begin position="194"/>
        <end position="213"/>
    </location>
</feature>
<dbReference type="GO" id="GO:0016763">
    <property type="term" value="F:pentosyltransferase activity"/>
    <property type="evidence" value="ECO:0007669"/>
    <property type="project" value="TreeGrafter"/>
</dbReference>
<dbReference type="GO" id="GO:0009103">
    <property type="term" value="P:lipopolysaccharide biosynthetic process"/>
    <property type="evidence" value="ECO:0007669"/>
    <property type="project" value="UniProtKB-ARBA"/>
</dbReference>
<feature type="transmembrane region" description="Helical" evidence="8">
    <location>
        <begin position="91"/>
        <end position="114"/>
    </location>
</feature>
<evidence type="ECO:0000256" key="4">
    <source>
        <dbReference type="ARBA" id="ARBA00022679"/>
    </source>
</evidence>
<keyword evidence="7 8" id="KW-0472">Membrane</keyword>
<evidence type="ECO:0000256" key="1">
    <source>
        <dbReference type="ARBA" id="ARBA00004651"/>
    </source>
</evidence>
<keyword evidence="6 8" id="KW-1133">Transmembrane helix</keyword>
<dbReference type="PANTHER" id="PTHR33908:SF11">
    <property type="entry name" value="MEMBRANE PROTEIN"/>
    <property type="match status" value="1"/>
</dbReference>
<name>A0A1F5YXR1_9BACT</name>
<evidence type="ECO:0000313" key="10">
    <source>
        <dbReference type="Proteomes" id="UP000178448"/>
    </source>
</evidence>
<dbReference type="EMBL" id="MFJD01000001">
    <property type="protein sequence ID" value="OGG04925.1"/>
    <property type="molecule type" value="Genomic_DNA"/>
</dbReference>
<reference evidence="9 10" key="1">
    <citation type="journal article" date="2016" name="Nat. Commun.">
        <title>Thousands of microbial genomes shed light on interconnected biogeochemical processes in an aquifer system.</title>
        <authorList>
            <person name="Anantharaman K."/>
            <person name="Brown C.T."/>
            <person name="Hug L.A."/>
            <person name="Sharon I."/>
            <person name="Castelle C.J."/>
            <person name="Probst A.J."/>
            <person name="Thomas B.C."/>
            <person name="Singh A."/>
            <person name="Wilkins M.J."/>
            <person name="Karaoz U."/>
            <person name="Brodie E.L."/>
            <person name="Williams K.H."/>
            <person name="Hubbard S.S."/>
            <person name="Banfield J.F."/>
        </authorList>
    </citation>
    <scope>NUCLEOTIDE SEQUENCE [LARGE SCALE GENOMIC DNA]</scope>
</reference>
<accession>A0A1F5YXR1</accession>
<keyword evidence="2" id="KW-1003">Cell membrane</keyword>
<feature type="transmembrane region" description="Helical" evidence="8">
    <location>
        <begin position="12"/>
        <end position="34"/>
    </location>
</feature>
<evidence type="ECO:0000256" key="3">
    <source>
        <dbReference type="ARBA" id="ARBA00022676"/>
    </source>
</evidence>
<evidence type="ECO:0000256" key="7">
    <source>
        <dbReference type="ARBA" id="ARBA00023136"/>
    </source>
</evidence>
<dbReference type="STRING" id="1798374.A2Z33_06535"/>
<keyword evidence="3" id="KW-0328">Glycosyltransferase</keyword>
<keyword evidence="5 8" id="KW-0812">Transmembrane</keyword>
<feature type="transmembrane region" description="Helical" evidence="8">
    <location>
        <begin position="272"/>
        <end position="293"/>
    </location>
</feature>
<comment type="caution">
    <text evidence="9">The sequence shown here is derived from an EMBL/GenBank/DDBJ whole genome shotgun (WGS) entry which is preliminary data.</text>
</comment>
<evidence type="ECO:0000256" key="2">
    <source>
        <dbReference type="ARBA" id="ARBA00022475"/>
    </source>
</evidence>
<keyword evidence="4" id="KW-0808">Transferase</keyword>
<dbReference type="Proteomes" id="UP000178448">
    <property type="component" value="Unassembled WGS sequence"/>
</dbReference>
<dbReference type="AlphaFoldDB" id="A0A1F5YXR1"/>
<dbReference type="GO" id="GO:0005886">
    <property type="term" value="C:plasma membrane"/>
    <property type="evidence" value="ECO:0007669"/>
    <property type="project" value="UniProtKB-SubCell"/>
</dbReference>
<dbReference type="PANTHER" id="PTHR33908">
    <property type="entry name" value="MANNOSYLTRANSFERASE YKCB-RELATED"/>
    <property type="match status" value="1"/>
</dbReference>
<dbReference type="InterPro" id="IPR050297">
    <property type="entry name" value="LipidA_mod_glycosyltrf_83"/>
</dbReference>
<evidence type="ECO:0000313" key="9">
    <source>
        <dbReference type="EMBL" id="OGG04925.1"/>
    </source>
</evidence>
<gene>
    <name evidence="9" type="ORF">A2Z33_06535</name>
</gene>
<evidence type="ECO:0008006" key="11">
    <source>
        <dbReference type="Google" id="ProtNLM"/>
    </source>
</evidence>
<evidence type="ECO:0000256" key="6">
    <source>
        <dbReference type="ARBA" id="ARBA00022989"/>
    </source>
</evidence>
<feature type="transmembrane region" description="Helical" evidence="8">
    <location>
        <begin position="134"/>
        <end position="156"/>
    </location>
</feature>
<sequence length="444" mass="49553">MSVLPNPVACGRIVSAGSGLVTAAGLFAASALAFRDIRYGWWTVILFIIYPLALVLNRMALYESPAGALYIWCLFLAMALAKTARREIAYGYGLIAGAGILNRASGFFAIYLLLPSLVILGLRNSVGLRRVFSWVIWTAIVSGIAGLCYLVLLLSPSFPMISVKNREFVYSIGELFRVPVAVRMVNTVRLTDWMVTYLTWPAILAIFSAFRISGFFRGKAVFLLWSLVPLSVLAFAGRTLYPRYIYFLSLPLLPLIAYSAGTAAAGLRRKSALILLMLLMIMPALYTDLKILIDMPHAPIPQEDRYQYVNGWPAGGGIREIMAFIRHESETEKICVITEGTYGSLPTTAVELYYFQNPNVIHKAVRQITPDIPDDIISLAADMPLYLIVNRSQEDPAWPVELVARYRKGSGTDFIRLYRVRPERYRHLTHSQIPFDSGGISLYI</sequence>
<organism evidence="9 10">
    <name type="scientific">Candidatus Gottesmanbacteria bacterium RBG_16_52_11</name>
    <dbReference type="NCBI Taxonomy" id="1798374"/>
    <lineage>
        <taxon>Bacteria</taxon>
        <taxon>Candidatus Gottesmaniibacteriota</taxon>
    </lineage>
</organism>
<protein>
    <recommendedName>
        <fullName evidence="11">Glycosyltransferase RgtA/B/C/D-like domain-containing protein</fullName>
    </recommendedName>
</protein>
<proteinExistence type="predicted"/>